<keyword evidence="3" id="KW-1185">Reference proteome</keyword>
<protein>
    <submittedName>
        <fullName evidence="2">NUDIX hydrolase</fullName>
        <ecNumber evidence="2">3.6.1.55</ecNumber>
    </submittedName>
</protein>
<name>A0ABV7HD43_9GAMM</name>
<dbReference type="InterPro" id="IPR000086">
    <property type="entry name" value="NUDIX_hydrolase_dom"/>
</dbReference>
<dbReference type="InterPro" id="IPR015797">
    <property type="entry name" value="NUDIX_hydrolase-like_dom_sf"/>
</dbReference>
<dbReference type="PANTHER" id="PTHR12992:SF44">
    <property type="entry name" value="NUDIX HYDROLASE DOMAIN-CONTAINING PROTEIN"/>
    <property type="match status" value="1"/>
</dbReference>
<gene>
    <name evidence="2" type="ORF">ACFOEK_04825</name>
</gene>
<accession>A0ABV7HD43</accession>
<dbReference type="SUPFAM" id="SSF55811">
    <property type="entry name" value="Nudix"/>
    <property type="match status" value="1"/>
</dbReference>
<dbReference type="Pfam" id="PF00293">
    <property type="entry name" value="NUDIX"/>
    <property type="match status" value="1"/>
</dbReference>
<reference evidence="3" key="1">
    <citation type="journal article" date="2019" name="Int. J. Syst. Evol. Microbiol.">
        <title>The Global Catalogue of Microorganisms (GCM) 10K type strain sequencing project: providing services to taxonomists for standard genome sequencing and annotation.</title>
        <authorList>
            <consortium name="The Broad Institute Genomics Platform"/>
            <consortium name="The Broad Institute Genome Sequencing Center for Infectious Disease"/>
            <person name="Wu L."/>
            <person name="Ma J."/>
        </authorList>
    </citation>
    <scope>NUCLEOTIDE SEQUENCE [LARGE SCALE GENOMIC DNA]</scope>
    <source>
        <strain evidence="3">KCTC 52438</strain>
    </source>
</reference>
<evidence type="ECO:0000313" key="3">
    <source>
        <dbReference type="Proteomes" id="UP001595476"/>
    </source>
</evidence>
<keyword evidence="2" id="KW-0378">Hydrolase</keyword>
<proteinExistence type="predicted"/>
<organism evidence="2 3">
    <name type="scientific">Litoribrevibacter euphylliae</name>
    <dbReference type="NCBI Taxonomy" id="1834034"/>
    <lineage>
        <taxon>Bacteria</taxon>
        <taxon>Pseudomonadati</taxon>
        <taxon>Pseudomonadota</taxon>
        <taxon>Gammaproteobacteria</taxon>
        <taxon>Oceanospirillales</taxon>
        <taxon>Oceanospirillaceae</taxon>
        <taxon>Litoribrevibacter</taxon>
    </lineage>
</organism>
<dbReference type="CDD" id="cd03426">
    <property type="entry name" value="NUDIX_CoAse_Nudt7"/>
    <property type="match status" value="1"/>
</dbReference>
<dbReference type="EC" id="3.6.1.55" evidence="2"/>
<evidence type="ECO:0000313" key="2">
    <source>
        <dbReference type="EMBL" id="MFC3150340.1"/>
    </source>
</evidence>
<feature type="domain" description="Nudix hydrolase" evidence="1">
    <location>
        <begin position="24"/>
        <end position="167"/>
    </location>
</feature>
<dbReference type="Proteomes" id="UP001595476">
    <property type="component" value="Unassembled WGS sequence"/>
</dbReference>
<comment type="caution">
    <text evidence="2">The sequence shown here is derived from an EMBL/GenBank/DDBJ whole genome shotgun (WGS) entry which is preliminary data.</text>
</comment>
<dbReference type="Gene3D" id="3.90.79.10">
    <property type="entry name" value="Nucleoside Triphosphate Pyrophosphohydrolase"/>
    <property type="match status" value="1"/>
</dbReference>
<dbReference type="InterPro" id="IPR045121">
    <property type="entry name" value="CoAse"/>
</dbReference>
<sequence>MMLTPDELKAALQRYPAKKRSLNTKHLASVALIIRVHEDRGLEILMIERSHREGDPWSGHMAFPGGKKEKNDYDSADTATREVFEEIGLHLRPHQQLGRLSDLITRHHDNKSLMKITPWVYFLEEHHSYRFTLNHEAQSIIWLPLNHLIPEHRKTMQWPLLKRWGLKLNVSLPHYLFENRKIWGLSLMILDELNHLMRCHGYQRLKFSNKIKRLFS</sequence>
<evidence type="ECO:0000259" key="1">
    <source>
        <dbReference type="PROSITE" id="PS51462"/>
    </source>
</evidence>
<dbReference type="PANTHER" id="PTHR12992">
    <property type="entry name" value="NUDIX HYDROLASE"/>
    <property type="match status" value="1"/>
</dbReference>
<dbReference type="GO" id="GO:0035539">
    <property type="term" value="F:8-oxo-7,8-dihydrodeoxyguanosine triphosphate pyrophosphatase activity"/>
    <property type="evidence" value="ECO:0007669"/>
    <property type="project" value="UniProtKB-EC"/>
</dbReference>
<dbReference type="EMBL" id="JBHRSZ010000002">
    <property type="protein sequence ID" value="MFC3150340.1"/>
    <property type="molecule type" value="Genomic_DNA"/>
</dbReference>
<dbReference type="PROSITE" id="PS51462">
    <property type="entry name" value="NUDIX"/>
    <property type="match status" value="1"/>
</dbReference>